<dbReference type="InterPro" id="IPR000286">
    <property type="entry name" value="HDACs"/>
</dbReference>
<dbReference type="AlphaFoldDB" id="A0A0J0YRD3"/>
<dbReference type="InterPro" id="IPR023696">
    <property type="entry name" value="Ureohydrolase_dom_sf"/>
</dbReference>
<dbReference type="SUPFAM" id="SSF52768">
    <property type="entry name" value="Arginase/deacetylase"/>
    <property type="match status" value="1"/>
</dbReference>
<proteinExistence type="inferred from homology"/>
<dbReference type="Gene3D" id="3.40.800.20">
    <property type="entry name" value="Histone deacetylase domain"/>
    <property type="match status" value="1"/>
</dbReference>
<protein>
    <submittedName>
        <fullName evidence="3">Deacetylase</fullName>
    </submittedName>
</protein>
<dbReference type="PRINTS" id="PR01270">
    <property type="entry name" value="HDASUPER"/>
</dbReference>
<sequence>MRAWIRRLLGRKPRLLWIGHPLFLQHDPGTGHPEAAARIGAIEAELLRQKISPRIRRAEAAEVTDKQLALVHTSKYLQYLESVRPQPGKIYRLDDDTVMSSETLTAARYGAGAVVQAVDTVLSGRSPRAFCAVRPPGHHAESAKAGGFCLINNVAVGAMRAIAEHRLQRIAIVDFDVHHNNGTLEIFKDDPRVMLLNSCAPDLYPFPDEGVGGRNPHIHNIFLPSGSGSREMREAARRLWLPQLALFKPQLLLLSAGFDAHRKDESGSLNWHEADYAWLTHKLVQAAGEECRGVVSVLEGGYHLESLAKSVAAHLYVLSGMGKPACAVAYDKWLRRTAKKEGRLRR</sequence>
<reference evidence="3 4" key="1">
    <citation type="submission" date="2014-11" db="EMBL/GenBank/DDBJ databases">
        <title>Genome of a novel goose pathogen.</title>
        <authorList>
            <person name="Hansen C.M."/>
            <person name="Hueffer K."/>
            <person name="Choi S.C."/>
        </authorList>
    </citation>
    <scope>NUCLEOTIDE SEQUENCE [LARGE SCALE GENOMIC DNA]</scope>
    <source>
        <strain evidence="3 4">KH1503</strain>
    </source>
</reference>
<dbReference type="GO" id="GO:0004407">
    <property type="term" value="F:histone deacetylase activity"/>
    <property type="evidence" value="ECO:0007669"/>
    <property type="project" value="TreeGrafter"/>
</dbReference>
<dbReference type="RefSeq" id="WP_047761272.1">
    <property type="nucleotide sequence ID" value="NZ_CP091510.1"/>
</dbReference>
<dbReference type="PANTHER" id="PTHR10625">
    <property type="entry name" value="HISTONE DEACETYLASE HDAC1-RELATED"/>
    <property type="match status" value="1"/>
</dbReference>
<dbReference type="EMBL" id="JTDO01000010">
    <property type="protein sequence ID" value="KLT72689.1"/>
    <property type="molecule type" value="Genomic_DNA"/>
</dbReference>
<dbReference type="Proteomes" id="UP000036027">
    <property type="component" value="Unassembled WGS sequence"/>
</dbReference>
<organism evidence="3 4">
    <name type="scientific">Neisseria arctica</name>
    <dbReference type="NCBI Taxonomy" id="1470200"/>
    <lineage>
        <taxon>Bacteria</taxon>
        <taxon>Pseudomonadati</taxon>
        <taxon>Pseudomonadota</taxon>
        <taxon>Betaproteobacteria</taxon>
        <taxon>Neisseriales</taxon>
        <taxon>Neisseriaceae</taxon>
        <taxon>Neisseria</taxon>
    </lineage>
</organism>
<comment type="similarity">
    <text evidence="1">Belongs to the histone deacetylase family.</text>
</comment>
<dbReference type="GO" id="GO:0040029">
    <property type="term" value="P:epigenetic regulation of gene expression"/>
    <property type="evidence" value="ECO:0007669"/>
    <property type="project" value="TreeGrafter"/>
</dbReference>
<dbReference type="InterPro" id="IPR037138">
    <property type="entry name" value="His_deacetylse_dom_sf"/>
</dbReference>
<gene>
    <name evidence="3" type="ORF">PL75_07350</name>
</gene>
<accession>A0A0J0YRD3</accession>
<comment type="caution">
    <text evidence="3">The sequence shown here is derived from an EMBL/GenBank/DDBJ whole genome shotgun (WGS) entry which is preliminary data.</text>
</comment>
<dbReference type="InterPro" id="IPR023801">
    <property type="entry name" value="His_deacetylse_dom"/>
</dbReference>
<evidence type="ECO:0000313" key="3">
    <source>
        <dbReference type="EMBL" id="KLT72689.1"/>
    </source>
</evidence>
<dbReference type="Pfam" id="PF00850">
    <property type="entry name" value="Hist_deacetyl"/>
    <property type="match status" value="1"/>
</dbReference>
<keyword evidence="4" id="KW-1185">Reference proteome</keyword>
<evidence type="ECO:0000256" key="1">
    <source>
        <dbReference type="ARBA" id="ARBA00005947"/>
    </source>
</evidence>
<evidence type="ECO:0000259" key="2">
    <source>
        <dbReference type="Pfam" id="PF00850"/>
    </source>
</evidence>
<dbReference type="CDD" id="cd11599">
    <property type="entry name" value="HDAC_classII_2"/>
    <property type="match status" value="1"/>
</dbReference>
<dbReference type="PANTHER" id="PTHR10625:SF10">
    <property type="entry name" value="HISTONE DEACETYLASE HDAC1"/>
    <property type="match status" value="1"/>
</dbReference>
<feature type="domain" description="Histone deacetylase" evidence="2">
    <location>
        <begin position="32"/>
        <end position="317"/>
    </location>
</feature>
<dbReference type="PATRIC" id="fig|1470200.3.peg.344"/>
<name>A0A0J0YRD3_9NEIS</name>
<dbReference type="STRING" id="1470200.PL75_07350"/>
<evidence type="ECO:0000313" key="4">
    <source>
        <dbReference type="Proteomes" id="UP000036027"/>
    </source>
</evidence>